<comment type="caution">
    <text evidence="1">The sequence shown here is derived from an EMBL/GenBank/DDBJ whole genome shotgun (WGS) entry which is preliminary data.</text>
</comment>
<evidence type="ECO:0000313" key="2">
    <source>
        <dbReference type="Proteomes" id="UP000669605"/>
    </source>
</evidence>
<keyword evidence="2" id="KW-1185">Reference proteome</keyword>
<accession>A0ABX1QJR9</accession>
<reference evidence="1 2" key="1">
    <citation type="journal article" date="2020" name="Curr. Microbiol.">
        <title>Tepidiphilus baoligensis sp. nov., a Novel Bacterium of the Family Hydrogenophilaceae Isolated from an Oil Reservoir.</title>
        <authorList>
            <person name="Zhang X."/>
            <person name="Wang G."/>
            <person name="Ma X."/>
            <person name="Yu J."/>
            <person name="You J."/>
            <person name="Xue Y."/>
            <person name="Ma Y."/>
        </authorList>
    </citation>
    <scope>NUCLEOTIDE SEQUENCE [LARGE SCALE GENOMIC DNA]</scope>
    <source>
        <strain evidence="1 2">B18-69</strain>
    </source>
</reference>
<proteinExistence type="predicted"/>
<gene>
    <name evidence="1" type="ORF">GV368_03690</name>
</gene>
<dbReference type="Proteomes" id="UP000669605">
    <property type="component" value="Unassembled WGS sequence"/>
</dbReference>
<sequence length="299" mass="32968">MQCHEEDVAHLRAISRAIALGDVVPYLGPGVFSLSAAPCPIPDSPERLVAELAAKVSVPHRLQSNLTAAAQFIENFKHRKTLARLMQDAFAAAAPLTALHRHLGRLPGKPLLIVNTWYDDAMARALADTHSLWGQLLGLSQTESRGGWVAAYEADGSLTDLEEAETWNTVIYSPLGSVKPNGHCLVSDSDFVEILTEIDIQTPIPQVVRTLRRGRSFLFLGCRFRTQLERIFAAQIMKRSSERHWAVLSEPPTRNEARFLERHGITPLASPLEAVVATLFQETNREDPVPEKCSALALA</sequence>
<organism evidence="1 2">
    <name type="scientific">Tepidiphilus baoligensis</name>
    <dbReference type="NCBI Taxonomy" id="2698687"/>
    <lineage>
        <taxon>Bacteria</taxon>
        <taxon>Pseudomonadati</taxon>
        <taxon>Pseudomonadota</taxon>
        <taxon>Hydrogenophilia</taxon>
        <taxon>Hydrogenophilales</taxon>
        <taxon>Hydrogenophilaceae</taxon>
        <taxon>Tepidiphilus</taxon>
    </lineage>
</organism>
<protein>
    <submittedName>
        <fullName evidence="1">SIR2 family protein</fullName>
    </submittedName>
</protein>
<name>A0ABX1QJR9_9PROT</name>
<dbReference type="RefSeq" id="WP_169115509.1">
    <property type="nucleotide sequence ID" value="NZ_JAAAUB010000003.1"/>
</dbReference>
<evidence type="ECO:0000313" key="1">
    <source>
        <dbReference type="EMBL" id="NMH16221.1"/>
    </source>
</evidence>
<dbReference type="EMBL" id="JAAAUB010000003">
    <property type="protein sequence ID" value="NMH16221.1"/>
    <property type="molecule type" value="Genomic_DNA"/>
</dbReference>
<dbReference type="Pfam" id="PF13289">
    <property type="entry name" value="SIR2_2"/>
    <property type="match status" value="1"/>
</dbReference>